<dbReference type="EMBL" id="JAGGMS010000001">
    <property type="protein sequence ID" value="MBP2178799.1"/>
    <property type="molecule type" value="Genomic_DNA"/>
</dbReference>
<keyword evidence="2" id="KW-1185">Reference proteome</keyword>
<name>A0ABS4PHA6_9PSEU</name>
<accession>A0ABS4PHA6</accession>
<reference evidence="1 2" key="1">
    <citation type="submission" date="2021-03" db="EMBL/GenBank/DDBJ databases">
        <title>Sequencing the genomes of 1000 actinobacteria strains.</title>
        <authorList>
            <person name="Klenk H.-P."/>
        </authorList>
    </citation>
    <scope>NUCLEOTIDE SEQUENCE [LARGE SCALE GENOMIC DNA]</scope>
    <source>
        <strain evidence="1 2">DSM 45510</strain>
    </source>
</reference>
<evidence type="ECO:0000313" key="2">
    <source>
        <dbReference type="Proteomes" id="UP000741013"/>
    </source>
</evidence>
<protein>
    <recommendedName>
        <fullName evidence="3">Transcriptional regulator, AbiEi antitoxin, Type IV TA system</fullName>
    </recommendedName>
</protein>
<dbReference type="InterPro" id="IPR019238">
    <property type="entry name" value="AbiEi_2"/>
</dbReference>
<comment type="caution">
    <text evidence="1">The sequence shown here is derived from an EMBL/GenBank/DDBJ whole genome shotgun (WGS) entry which is preliminary data.</text>
</comment>
<organism evidence="1 2">
    <name type="scientific">Amycolatopsis magusensis</name>
    <dbReference type="NCBI Taxonomy" id="882444"/>
    <lineage>
        <taxon>Bacteria</taxon>
        <taxon>Bacillati</taxon>
        <taxon>Actinomycetota</taxon>
        <taxon>Actinomycetes</taxon>
        <taxon>Pseudonocardiales</taxon>
        <taxon>Pseudonocardiaceae</taxon>
        <taxon>Amycolatopsis</taxon>
    </lineage>
</organism>
<dbReference type="RefSeq" id="WP_209662439.1">
    <property type="nucleotide sequence ID" value="NZ_JAGGMS010000001.1"/>
</dbReference>
<dbReference type="Proteomes" id="UP000741013">
    <property type="component" value="Unassembled WGS sequence"/>
</dbReference>
<dbReference type="Pfam" id="PF09952">
    <property type="entry name" value="AbiEi_2"/>
    <property type="match status" value="1"/>
</dbReference>
<sequence>MTRNGPKRGTTELELIQSAVQAVRAALPESWSVTGAADLDLDLGRRPDALLAVTAPDGTSAAVVIETKGALAPRDVTRVAGQLAAYRSAAERGSRVVGGAMVVAPFVSPTTRGQLEQHGLGWFDATGNLRLSLERPAVFLDRVGADRSGFRDPADRLLKSLRGPAAAKVVLELCDTQLPIGVRELAERARVGVGTSARVLELLDREAAIERGGDGVVVSVRKRALIDRWIQDYQVMASNEVIATLDPRGLSHALHALESVDARVAVTGSAAARAYLPNGVTPVAPLVSLSLYAENPLGLIDRLGLRAVDRGANVLVMRPYDEVVLTKTRTVDGLAYAAPAQVTADLLTGPGRSGEEAEQLLAALESEEQGWAR</sequence>
<evidence type="ECO:0008006" key="3">
    <source>
        <dbReference type="Google" id="ProtNLM"/>
    </source>
</evidence>
<gene>
    <name evidence="1" type="ORF">JOM49_000325</name>
</gene>
<proteinExistence type="predicted"/>
<evidence type="ECO:0000313" key="1">
    <source>
        <dbReference type="EMBL" id="MBP2178799.1"/>
    </source>
</evidence>